<keyword evidence="1" id="KW-1133">Transmembrane helix</keyword>
<reference evidence="2 3" key="1">
    <citation type="submission" date="2015-08" db="EMBL/GenBank/DDBJ databases">
        <title>Next Generation Sequencing and Analysis of the Genome of Puccinia sorghi L Schw, the Causal Agent of Maize Common Rust.</title>
        <authorList>
            <person name="Rochi L."/>
            <person name="Burguener G."/>
            <person name="Darino M."/>
            <person name="Turjanski A."/>
            <person name="Kreff E."/>
            <person name="Dieguez M.J."/>
            <person name="Sacco F."/>
        </authorList>
    </citation>
    <scope>NUCLEOTIDE SEQUENCE [LARGE SCALE GENOMIC DNA]</scope>
    <source>
        <strain evidence="2 3">RO10H11247</strain>
    </source>
</reference>
<feature type="transmembrane region" description="Helical" evidence="1">
    <location>
        <begin position="338"/>
        <end position="361"/>
    </location>
</feature>
<proteinExistence type="predicted"/>
<evidence type="ECO:0000256" key="1">
    <source>
        <dbReference type="SAM" id="Phobius"/>
    </source>
</evidence>
<evidence type="ECO:0000313" key="2">
    <source>
        <dbReference type="EMBL" id="KNZ60110.1"/>
    </source>
</evidence>
<keyword evidence="3" id="KW-1185">Reference proteome</keyword>
<sequence>MSTEIFSLTGIKRKQLIFFSASCLFVVSPSSCTPRCACPVCMHILWKIRGGAHLETLIFIGKGRRFGSPPAGVPCCQAGRLTAWDLYRFHSYNFHPFVSSSSQSTPVIGIQQAKLTFRSQAKCTFCNKISNQVKRHQLFLHLKIPRHPIKMTAKLFQFKFQRNQPACLLSAPISPYHSSRIHTSESIRKYWHVHPTIDPNNYLDAGNNIPLATRATKIRRKIIKDIILSKRSVKNRQKDQGGGMDDWKGFCDGEREGMTQFGKAPRGGKRLSFKDVLGPLGRTHGASVVWIEKWLCGTMWSVTCCGLSQHVFGYMQWICTNIIDSHRNFWALPRVPSIILTSVVFILMFLLIVSKAGIQVFKFRVQRSFTCFLVVSGYDKRYEGLCVEFIGLIIFTGLFLQRQVLSNIQADRFRINMLSEFTLNIFNLTLTPPLENQTR</sequence>
<accession>A0A0L6VJ12</accession>
<organism evidence="2 3">
    <name type="scientific">Puccinia sorghi</name>
    <dbReference type="NCBI Taxonomy" id="27349"/>
    <lineage>
        <taxon>Eukaryota</taxon>
        <taxon>Fungi</taxon>
        <taxon>Dikarya</taxon>
        <taxon>Basidiomycota</taxon>
        <taxon>Pucciniomycotina</taxon>
        <taxon>Pucciniomycetes</taxon>
        <taxon>Pucciniales</taxon>
        <taxon>Pucciniaceae</taxon>
        <taxon>Puccinia</taxon>
    </lineage>
</organism>
<comment type="caution">
    <text evidence="2">The sequence shown here is derived from an EMBL/GenBank/DDBJ whole genome shotgun (WGS) entry which is preliminary data.</text>
</comment>
<keyword evidence="1" id="KW-0812">Transmembrane</keyword>
<dbReference type="EMBL" id="LAVV01006403">
    <property type="protein sequence ID" value="KNZ60110.1"/>
    <property type="molecule type" value="Genomic_DNA"/>
</dbReference>
<evidence type="ECO:0000313" key="3">
    <source>
        <dbReference type="Proteomes" id="UP000037035"/>
    </source>
</evidence>
<keyword evidence="1" id="KW-0472">Membrane</keyword>
<gene>
    <name evidence="2" type="ORF">VP01_1609g4</name>
</gene>
<dbReference type="VEuPathDB" id="FungiDB:VP01_1609g4"/>
<name>A0A0L6VJ12_9BASI</name>
<protein>
    <submittedName>
        <fullName evidence="2">Putative signal peptide protein</fullName>
    </submittedName>
</protein>
<dbReference type="Proteomes" id="UP000037035">
    <property type="component" value="Unassembled WGS sequence"/>
</dbReference>
<dbReference type="AlphaFoldDB" id="A0A0L6VJ12"/>